<dbReference type="SUPFAM" id="SSF46689">
    <property type="entry name" value="Homeodomain-like"/>
    <property type="match status" value="1"/>
</dbReference>
<dbReference type="GO" id="GO:0045892">
    <property type="term" value="P:negative regulation of DNA-templated transcription"/>
    <property type="evidence" value="ECO:0007669"/>
    <property type="project" value="UniProtKB-ARBA"/>
</dbReference>
<evidence type="ECO:0000256" key="2">
    <source>
        <dbReference type="ARBA" id="ARBA00023125"/>
    </source>
</evidence>
<dbReference type="PANTHER" id="PTHR30055">
    <property type="entry name" value="HTH-TYPE TRANSCRIPTIONAL REGULATOR RUTR"/>
    <property type="match status" value="1"/>
</dbReference>
<dbReference type="PROSITE" id="PS50977">
    <property type="entry name" value="HTH_TETR_2"/>
    <property type="match status" value="1"/>
</dbReference>
<dbReference type="Proteomes" id="UP000586827">
    <property type="component" value="Unassembled WGS sequence"/>
</dbReference>
<feature type="DNA-binding region" description="H-T-H motif" evidence="4">
    <location>
        <begin position="89"/>
        <end position="108"/>
    </location>
</feature>
<proteinExistence type="predicted"/>
<keyword evidence="3" id="KW-0804">Transcription</keyword>
<organism evidence="7 8">
    <name type="scientific">Nocardia uniformis</name>
    <dbReference type="NCBI Taxonomy" id="53432"/>
    <lineage>
        <taxon>Bacteria</taxon>
        <taxon>Bacillati</taxon>
        <taxon>Actinomycetota</taxon>
        <taxon>Actinomycetes</taxon>
        <taxon>Mycobacteriales</taxon>
        <taxon>Nocardiaceae</taxon>
        <taxon>Nocardia</taxon>
    </lineage>
</organism>
<dbReference type="Pfam" id="PF00440">
    <property type="entry name" value="TetR_N"/>
    <property type="match status" value="1"/>
</dbReference>
<dbReference type="InterPro" id="IPR001647">
    <property type="entry name" value="HTH_TetR"/>
</dbReference>
<dbReference type="InterPro" id="IPR039536">
    <property type="entry name" value="TetR_C_Proteobacteria"/>
</dbReference>
<sequence length="262" mass="28164">MTTVCTRFSSSEQFSYFPIRKTRLTSLNRQASPPGQTHESISRYTGPVNTAPDLSRARPTTSRGRIDKQQAVLAAAFTVFARTGYAQARVDDIAAEARVAKATVYNHFGDKETLLRESVRALSDNALAANLAAVEQLENVGDDLAATLRAVGSQLAACYCADDSQTLRRLVCAEALQFPDLLDIVDAVSKRVTRALADRLARLTLSGTLDIDDPDMAAAQFAALLTGPADARSRLGTGPLPDRELRTIADAAVTTFLAAYGR</sequence>
<evidence type="ECO:0000256" key="4">
    <source>
        <dbReference type="PROSITE-ProRule" id="PRU00335"/>
    </source>
</evidence>
<dbReference type="SUPFAM" id="SSF48498">
    <property type="entry name" value="Tetracyclin repressor-like, C-terminal domain"/>
    <property type="match status" value="1"/>
</dbReference>
<evidence type="ECO:0000313" key="7">
    <source>
        <dbReference type="EMBL" id="NNH75163.1"/>
    </source>
</evidence>
<dbReference type="GO" id="GO:0003700">
    <property type="term" value="F:DNA-binding transcription factor activity"/>
    <property type="evidence" value="ECO:0007669"/>
    <property type="project" value="TreeGrafter"/>
</dbReference>
<evidence type="ECO:0000256" key="3">
    <source>
        <dbReference type="ARBA" id="ARBA00023163"/>
    </source>
</evidence>
<comment type="caution">
    <text evidence="7">The sequence shown here is derived from an EMBL/GenBank/DDBJ whole genome shotgun (WGS) entry which is preliminary data.</text>
</comment>
<evidence type="ECO:0000259" key="6">
    <source>
        <dbReference type="PROSITE" id="PS50977"/>
    </source>
</evidence>
<dbReference type="PANTHER" id="PTHR30055:SF146">
    <property type="entry name" value="HTH-TYPE TRANSCRIPTIONAL DUAL REGULATOR CECR"/>
    <property type="match status" value="1"/>
</dbReference>
<dbReference type="GO" id="GO:0000976">
    <property type="term" value="F:transcription cis-regulatory region binding"/>
    <property type="evidence" value="ECO:0007669"/>
    <property type="project" value="TreeGrafter"/>
</dbReference>
<dbReference type="PRINTS" id="PR00455">
    <property type="entry name" value="HTHTETR"/>
</dbReference>
<evidence type="ECO:0000256" key="1">
    <source>
        <dbReference type="ARBA" id="ARBA00023015"/>
    </source>
</evidence>
<dbReference type="Gene3D" id="1.10.10.60">
    <property type="entry name" value="Homeodomain-like"/>
    <property type="match status" value="1"/>
</dbReference>
<keyword evidence="1" id="KW-0805">Transcription regulation</keyword>
<dbReference type="EMBL" id="JABELX010000019">
    <property type="protein sequence ID" value="NNH75163.1"/>
    <property type="molecule type" value="Genomic_DNA"/>
</dbReference>
<evidence type="ECO:0000313" key="8">
    <source>
        <dbReference type="Proteomes" id="UP000586827"/>
    </source>
</evidence>
<feature type="region of interest" description="Disordered" evidence="5">
    <location>
        <begin position="26"/>
        <end position="63"/>
    </location>
</feature>
<name>A0A849C8N6_9NOCA</name>
<dbReference type="InterPro" id="IPR050109">
    <property type="entry name" value="HTH-type_TetR-like_transc_reg"/>
</dbReference>
<protein>
    <submittedName>
        <fullName evidence="7">TetR/AcrR family transcriptional regulator</fullName>
    </submittedName>
</protein>
<accession>A0A849C8N6</accession>
<keyword evidence="2 4" id="KW-0238">DNA-binding</keyword>
<feature type="domain" description="HTH tetR-type" evidence="6">
    <location>
        <begin position="66"/>
        <end position="126"/>
    </location>
</feature>
<evidence type="ECO:0000256" key="5">
    <source>
        <dbReference type="SAM" id="MobiDB-lite"/>
    </source>
</evidence>
<gene>
    <name evidence="7" type="ORF">HLB23_35835</name>
</gene>
<reference evidence="7 8" key="1">
    <citation type="submission" date="2020-05" db="EMBL/GenBank/DDBJ databases">
        <title>MicrobeNet Type strains.</title>
        <authorList>
            <person name="Nicholson A.C."/>
        </authorList>
    </citation>
    <scope>NUCLEOTIDE SEQUENCE [LARGE SCALE GENOMIC DNA]</scope>
    <source>
        <strain evidence="7 8">JCM 3224</strain>
    </source>
</reference>
<dbReference type="Pfam" id="PF14246">
    <property type="entry name" value="TetR_C_7"/>
    <property type="match status" value="1"/>
</dbReference>
<keyword evidence="8" id="KW-1185">Reference proteome</keyword>
<dbReference type="InterPro" id="IPR009057">
    <property type="entry name" value="Homeodomain-like_sf"/>
</dbReference>
<dbReference type="Gene3D" id="1.10.357.10">
    <property type="entry name" value="Tetracycline Repressor, domain 2"/>
    <property type="match status" value="1"/>
</dbReference>
<dbReference type="FunFam" id="1.10.10.60:FF:000141">
    <property type="entry name" value="TetR family transcriptional regulator"/>
    <property type="match status" value="1"/>
</dbReference>
<feature type="compositionally biased region" description="Polar residues" evidence="5">
    <location>
        <begin position="26"/>
        <end position="43"/>
    </location>
</feature>
<dbReference type="AlphaFoldDB" id="A0A849C8N6"/>
<dbReference type="InterPro" id="IPR036271">
    <property type="entry name" value="Tet_transcr_reg_TetR-rel_C_sf"/>
</dbReference>